<dbReference type="RefSeq" id="WP_083045283.1">
    <property type="nucleotide sequence ID" value="NZ_AP022617.1"/>
</dbReference>
<dbReference type="EMBL" id="AP022617">
    <property type="protein sequence ID" value="BBZ60144.1"/>
    <property type="molecule type" value="Genomic_DNA"/>
</dbReference>
<feature type="domain" description="DNA-binding phage zinc finger" evidence="1">
    <location>
        <begin position="4"/>
        <end position="54"/>
    </location>
</feature>
<dbReference type="InterPro" id="IPR056911">
    <property type="entry name" value="Phage_Znf_bind_put"/>
</dbReference>
<proteinExistence type="predicted"/>
<evidence type="ECO:0000313" key="2">
    <source>
        <dbReference type="EMBL" id="BBZ60144.1"/>
    </source>
</evidence>
<name>A0AAD1MXT6_MYCMB</name>
<organism evidence="2 3">
    <name type="scientific">Mycolicibacterium monacense</name>
    <name type="common">Mycobacterium monacense</name>
    <dbReference type="NCBI Taxonomy" id="85693"/>
    <lineage>
        <taxon>Bacteria</taxon>
        <taxon>Bacillati</taxon>
        <taxon>Actinomycetota</taxon>
        <taxon>Actinomycetes</taxon>
        <taxon>Mycobacteriales</taxon>
        <taxon>Mycobacteriaceae</taxon>
        <taxon>Mycolicibacterium</taxon>
    </lineage>
</organism>
<accession>A0AAD1MXT6</accession>
<dbReference type="Proteomes" id="UP000466039">
    <property type="component" value="Chromosome"/>
</dbReference>
<evidence type="ECO:0000259" key="1">
    <source>
        <dbReference type="Pfam" id="PF24623"/>
    </source>
</evidence>
<dbReference type="Pfam" id="PF24623">
    <property type="entry name" value="Phage_zn_bind_8"/>
    <property type="match status" value="1"/>
</dbReference>
<gene>
    <name evidence="2" type="ORF">MMON_14450</name>
</gene>
<keyword evidence="3" id="KW-1185">Reference proteome</keyword>
<evidence type="ECO:0000313" key="3">
    <source>
        <dbReference type="Proteomes" id="UP000466039"/>
    </source>
</evidence>
<reference evidence="2 3" key="1">
    <citation type="journal article" date="2019" name="Emerg. Microbes Infect.">
        <title>Comprehensive subspecies identification of 175 nontuberculous mycobacteria species based on 7547 genomic profiles.</title>
        <authorList>
            <person name="Matsumoto Y."/>
            <person name="Kinjo T."/>
            <person name="Motooka D."/>
            <person name="Nabeya D."/>
            <person name="Jung N."/>
            <person name="Uechi K."/>
            <person name="Horii T."/>
            <person name="Iida T."/>
            <person name="Fujita J."/>
            <person name="Nakamura S."/>
        </authorList>
    </citation>
    <scope>NUCLEOTIDE SEQUENCE [LARGE SCALE GENOMIC DNA]</scope>
    <source>
        <strain evidence="2 3">JCM 15658</strain>
    </source>
</reference>
<protein>
    <recommendedName>
        <fullName evidence="1">DNA-binding phage zinc finger domain-containing protein</fullName>
    </recommendedName>
</protein>
<dbReference type="AlphaFoldDB" id="A0AAD1MXT6"/>
<sequence>MSTPTDPHTALTHACPFCGAAPGQPCRTRTSNADTRPHLRRWALADTSRQQPAETQRALCCECGHLRSYRQARNTLGDGFSDTTRWHRMTGELGCQSCGRVTRHALLRTGPRRDTAEEWQRIALGDEPTDDTDAESLRRRYRQGELPRNPYLNHGYWSGAARKAWAAGEATVPTLCGGTMRLDRDPATDYPPPDDFLPPPQFRTQEYEDPETGLWWVDMDCVDCTRVANTYRLEQERKQLLVDLLEVSNAVTRLDASEVAGLRDHLAEIMRKVAGTDPA</sequence>